<evidence type="ECO:0000313" key="3">
    <source>
        <dbReference type="Proteomes" id="UP000054485"/>
    </source>
</evidence>
<protein>
    <recommendedName>
        <fullName evidence="1">URB1 N-terminal domain-containing protein</fullName>
    </recommendedName>
</protein>
<dbReference type="InterPro" id="IPR021714">
    <property type="entry name" value="URB1_N"/>
</dbReference>
<sequence>MEHEDFGKKCRMRRKGKGDIEDELARSDIPVYLRGLSQDSYLVIRKVLEVCWLGLWSHPKLLKLHELAVAENPDGDHFLANLVRHFLLAICTRPGPSICFRGWYPRDADADFIDAPKKSGNISQRKSLKVHEDARQQELGLKFWWHVQS</sequence>
<dbReference type="AlphaFoldDB" id="A0A0D0AL00"/>
<keyword evidence="3" id="KW-1185">Reference proteome</keyword>
<name>A0A0D0AL00_9AGAM</name>
<reference evidence="2 3" key="1">
    <citation type="submission" date="2014-04" db="EMBL/GenBank/DDBJ databases">
        <authorList>
            <consortium name="DOE Joint Genome Institute"/>
            <person name="Kuo A."/>
            <person name="Ruytinx J."/>
            <person name="Rineau F."/>
            <person name="Colpaert J."/>
            <person name="Kohler A."/>
            <person name="Nagy L.G."/>
            <person name="Floudas D."/>
            <person name="Copeland A."/>
            <person name="Barry K.W."/>
            <person name="Cichocki N."/>
            <person name="Veneault-Fourrey C."/>
            <person name="LaButti K."/>
            <person name="Lindquist E.A."/>
            <person name="Lipzen A."/>
            <person name="Lundell T."/>
            <person name="Morin E."/>
            <person name="Murat C."/>
            <person name="Sun H."/>
            <person name="Tunlid A."/>
            <person name="Henrissat B."/>
            <person name="Grigoriev I.V."/>
            <person name="Hibbett D.S."/>
            <person name="Martin F."/>
            <person name="Nordberg H.P."/>
            <person name="Cantor M.N."/>
            <person name="Hua S.X."/>
        </authorList>
    </citation>
    <scope>NUCLEOTIDE SEQUENCE [LARGE SCALE GENOMIC DNA]</scope>
    <source>
        <strain evidence="2 3">UH-Slu-Lm8-n1</strain>
    </source>
</reference>
<reference evidence="3" key="2">
    <citation type="submission" date="2015-01" db="EMBL/GenBank/DDBJ databases">
        <title>Evolutionary Origins and Diversification of the Mycorrhizal Mutualists.</title>
        <authorList>
            <consortium name="DOE Joint Genome Institute"/>
            <consortium name="Mycorrhizal Genomics Consortium"/>
            <person name="Kohler A."/>
            <person name="Kuo A."/>
            <person name="Nagy L.G."/>
            <person name="Floudas D."/>
            <person name="Copeland A."/>
            <person name="Barry K.W."/>
            <person name="Cichocki N."/>
            <person name="Veneault-Fourrey C."/>
            <person name="LaButti K."/>
            <person name="Lindquist E.A."/>
            <person name="Lipzen A."/>
            <person name="Lundell T."/>
            <person name="Morin E."/>
            <person name="Murat C."/>
            <person name="Riley R."/>
            <person name="Ohm R."/>
            <person name="Sun H."/>
            <person name="Tunlid A."/>
            <person name="Henrissat B."/>
            <person name="Grigoriev I.V."/>
            <person name="Hibbett D.S."/>
            <person name="Martin F."/>
        </authorList>
    </citation>
    <scope>NUCLEOTIDE SEQUENCE [LARGE SCALE GENOMIC DNA]</scope>
    <source>
        <strain evidence="3">UH-Slu-Lm8-n1</strain>
    </source>
</reference>
<accession>A0A0D0AL00</accession>
<dbReference type="STRING" id="930992.A0A0D0AL00"/>
<proteinExistence type="predicted"/>
<feature type="domain" description="URB1 N-terminal" evidence="1">
    <location>
        <begin position="32"/>
        <end position="142"/>
    </location>
</feature>
<dbReference type="EMBL" id="KN836189">
    <property type="protein sequence ID" value="KIK32563.1"/>
    <property type="molecule type" value="Genomic_DNA"/>
</dbReference>
<dbReference type="Proteomes" id="UP000054485">
    <property type="component" value="Unassembled WGS sequence"/>
</dbReference>
<dbReference type="OrthoDB" id="72892at2759"/>
<dbReference type="InParanoid" id="A0A0D0AL00"/>
<gene>
    <name evidence="2" type="ORF">CY34DRAFT_18952</name>
</gene>
<dbReference type="Pfam" id="PF11707">
    <property type="entry name" value="Npa1"/>
    <property type="match status" value="1"/>
</dbReference>
<organism evidence="2 3">
    <name type="scientific">Suillus luteus UH-Slu-Lm8-n1</name>
    <dbReference type="NCBI Taxonomy" id="930992"/>
    <lineage>
        <taxon>Eukaryota</taxon>
        <taxon>Fungi</taxon>
        <taxon>Dikarya</taxon>
        <taxon>Basidiomycota</taxon>
        <taxon>Agaricomycotina</taxon>
        <taxon>Agaricomycetes</taxon>
        <taxon>Agaricomycetidae</taxon>
        <taxon>Boletales</taxon>
        <taxon>Suillineae</taxon>
        <taxon>Suillaceae</taxon>
        <taxon>Suillus</taxon>
    </lineage>
</organism>
<evidence type="ECO:0000259" key="1">
    <source>
        <dbReference type="Pfam" id="PF11707"/>
    </source>
</evidence>
<dbReference type="HOGENOM" id="CLU_1750888_0_0_1"/>
<evidence type="ECO:0000313" key="2">
    <source>
        <dbReference type="EMBL" id="KIK32563.1"/>
    </source>
</evidence>